<protein>
    <submittedName>
        <fullName evidence="5">SCO family protein</fullName>
    </submittedName>
</protein>
<dbReference type="CDD" id="cd02968">
    <property type="entry name" value="SCO"/>
    <property type="match status" value="1"/>
</dbReference>
<feature type="binding site" evidence="3">
    <location>
        <position position="90"/>
    </location>
    <ligand>
        <name>Cu cation</name>
        <dbReference type="ChEBI" id="CHEBI:23378"/>
    </ligand>
</feature>
<keyword evidence="3" id="KW-0479">Metal-binding</keyword>
<dbReference type="Proteomes" id="UP000319255">
    <property type="component" value="Unassembled WGS sequence"/>
</dbReference>
<comment type="caution">
    <text evidence="5">The sequence shown here is derived from an EMBL/GenBank/DDBJ whole genome shotgun (WGS) entry which is preliminary data.</text>
</comment>
<feature type="binding site" evidence="3">
    <location>
        <position position="86"/>
    </location>
    <ligand>
        <name>Cu cation</name>
        <dbReference type="ChEBI" id="CHEBI:23378"/>
    </ligand>
</feature>
<dbReference type="PANTHER" id="PTHR12151:SF25">
    <property type="entry name" value="LINALOOL DEHYDRATASE_ISOMERASE DOMAIN-CONTAINING PROTEIN"/>
    <property type="match status" value="1"/>
</dbReference>
<dbReference type="SUPFAM" id="SSF52833">
    <property type="entry name" value="Thioredoxin-like"/>
    <property type="match status" value="1"/>
</dbReference>
<proteinExistence type="inferred from homology"/>
<evidence type="ECO:0000256" key="4">
    <source>
        <dbReference type="PIRSR" id="PIRSR603782-2"/>
    </source>
</evidence>
<evidence type="ECO:0000256" key="3">
    <source>
        <dbReference type="PIRSR" id="PIRSR603782-1"/>
    </source>
</evidence>
<keyword evidence="4" id="KW-1015">Disulfide bond</keyword>
<evidence type="ECO:0000313" key="5">
    <source>
        <dbReference type="EMBL" id="TPE52742.1"/>
    </source>
</evidence>
<dbReference type="FunFam" id="3.40.30.10:FF:000013">
    <property type="entry name" value="Blast:Protein SCO1 homolog, mitochondrial"/>
    <property type="match status" value="1"/>
</dbReference>
<accession>A0A501WVH0</accession>
<dbReference type="InterPro" id="IPR003782">
    <property type="entry name" value="SCO1/SenC"/>
</dbReference>
<keyword evidence="2 3" id="KW-0186">Copper</keyword>
<evidence type="ECO:0000256" key="1">
    <source>
        <dbReference type="ARBA" id="ARBA00010996"/>
    </source>
</evidence>
<dbReference type="InterPro" id="IPR036249">
    <property type="entry name" value="Thioredoxin-like_sf"/>
</dbReference>
<dbReference type="PANTHER" id="PTHR12151">
    <property type="entry name" value="ELECTRON TRANSPORT PROTIN SCO1/SENC FAMILY MEMBER"/>
    <property type="match status" value="1"/>
</dbReference>
<comment type="similarity">
    <text evidence="1">Belongs to the SCO1/2 family.</text>
</comment>
<dbReference type="RefSeq" id="WP_140453224.1">
    <property type="nucleotide sequence ID" value="NZ_VFRP01000003.1"/>
</dbReference>
<reference evidence="5 6" key="1">
    <citation type="submission" date="2019-06" db="EMBL/GenBank/DDBJ databases">
        <title>A novel bacterium of genus Amaricoccus, isolated from marine sediment.</title>
        <authorList>
            <person name="Huang H."/>
            <person name="Mo K."/>
            <person name="Hu Y."/>
        </authorList>
    </citation>
    <scope>NUCLEOTIDE SEQUENCE [LARGE SCALE GENOMIC DNA]</scope>
    <source>
        <strain evidence="5 6">HB172011</strain>
    </source>
</reference>
<feature type="disulfide bond" description="Redox-active" evidence="4">
    <location>
        <begin position="86"/>
        <end position="90"/>
    </location>
</feature>
<evidence type="ECO:0000256" key="2">
    <source>
        <dbReference type="ARBA" id="ARBA00023008"/>
    </source>
</evidence>
<name>A0A501WVH0_9RHOB</name>
<feature type="binding site" evidence="3">
    <location>
        <position position="174"/>
    </location>
    <ligand>
        <name>Cu cation</name>
        <dbReference type="ChEBI" id="CHEBI:23378"/>
    </ligand>
</feature>
<dbReference type="GO" id="GO:0046872">
    <property type="term" value="F:metal ion binding"/>
    <property type="evidence" value="ECO:0007669"/>
    <property type="project" value="UniProtKB-KW"/>
</dbReference>
<dbReference type="Pfam" id="PF02630">
    <property type="entry name" value="SCO1-SenC"/>
    <property type="match status" value="1"/>
</dbReference>
<dbReference type="Gene3D" id="3.40.30.10">
    <property type="entry name" value="Glutaredoxin"/>
    <property type="match status" value="1"/>
</dbReference>
<dbReference type="EMBL" id="VFRP01000003">
    <property type="protein sequence ID" value="TPE52742.1"/>
    <property type="molecule type" value="Genomic_DNA"/>
</dbReference>
<dbReference type="OrthoDB" id="9790194at2"/>
<gene>
    <name evidence="5" type="ORF">FJM51_06095</name>
</gene>
<evidence type="ECO:0000313" key="6">
    <source>
        <dbReference type="Proteomes" id="UP000319255"/>
    </source>
</evidence>
<keyword evidence="6" id="KW-1185">Reference proteome</keyword>
<dbReference type="AlphaFoldDB" id="A0A501WVH0"/>
<sequence length="211" mass="22462">MKTDRARPYALAAGIAAVVALGVTGYFALFPGAEADPFADCRSGQVAGGVATIGGPFELVNGAGAPETDKEAITGPTLVYFGYSFCPDICPTDLSRNALAADELAEKGIRVGQVFISVDPARDTPEVVRDFTRSIHPDLIGLTGTPEQVARVARDYKIYYRKAGDDPETYLMDHSTFTYLMAPGGKFLEFYGSDALPEQVADSVACFAEKS</sequence>
<organism evidence="5 6">
    <name type="scientific">Amaricoccus solimangrovi</name>
    <dbReference type="NCBI Taxonomy" id="2589815"/>
    <lineage>
        <taxon>Bacteria</taxon>
        <taxon>Pseudomonadati</taxon>
        <taxon>Pseudomonadota</taxon>
        <taxon>Alphaproteobacteria</taxon>
        <taxon>Rhodobacterales</taxon>
        <taxon>Paracoccaceae</taxon>
        <taxon>Amaricoccus</taxon>
    </lineage>
</organism>